<comment type="caution">
    <text evidence="1">The sequence shown here is derived from an EMBL/GenBank/DDBJ whole genome shotgun (WGS) entry which is preliminary data.</text>
</comment>
<reference evidence="2" key="1">
    <citation type="journal article" date="2023" name="Nat. Plants">
        <title>Single-cell RNA sequencing provides a high-resolution roadmap for understanding the multicellular compartmentation of specialized metabolism.</title>
        <authorList>
            <person name="Sun S."/>
            <person name="Shen X."/>
            <person name="Li Y."/>
            <person name="Li Y."/>
            <person name="Wang S."/>
            <person name="Li R."/>
            <person name="Zhang H."/>
            <person name="Shen G."/>
            <person name="Guo B."/>
            <person name="Wei J."/>
            <person name="Xu J."/>
            <person name="St-Pierre B."/>
            <person name="Chen S."/>
            <person name="Sun C."/>
        </authorList>
    </citation>
    <scope>NUCLEOTIDE SEQUENCE [LARGE SCALE GENOMIC DNA]</scope>
</reference>
<organism evidence="1 2">
    <name type="scientific">Catharanthus roseus</name>
    <name type="common">Madagascar periwinkle</name>
    <name type="synonym">Vinca rosea</name>
    <dbReference type="NCBI Taxonomy" id="4058"/>
    <lineage>
        <taxon>Eukaryota</taxon>
        <taxon>Viridiplantae</taxon>
        <taxon>Streptophyta</taxon>
        <taxon>Embryophyta</taxon>
        <taxon>Tracheophyta</taxon>
        <taxon>Spermatophyta</taxon>
        <taxon>Magnoliopsida</taxon>
        <taxon>eudicotyledons</taxon>
        <taxon>Gunneridae</taxon>
        <taxon>Pentapetalae</taxon>
        <taxon>asterids</taxon>
        <taxon>lamiids</taxon>
        <taxon>Gentianales</taxon>
        <taxon>Apocynaceae</taxon>
        <taxon>Rauvolfioideae</taxon>
        <taxon>Vinceae</taxon>
        <taxon>Catharanthinae</taxon>
        <taxon>Catharanthus</taxon>
    </lineage>
</organism>
<keyword evidence="2" id="KW-1185">Reference proteome</keyword>
<evidence type="ECO:0000313" key="1">
    <source>
        <dbReference type="EMBL" id="KAI5667476.1"/>
    </source>
</evidence>
<gene>
    <name evidence="1" type="ORF">M9H77_17329</name>
</gene>
<sequence>MAGITVAETPAIAPPNVWTQNSFAGLFSSSLPREIVTRTIKPTASFKGEPTVFFKPEHGLERAVTKASSSQLPMKIYHPTVLIQQLEGQKENGPSFSEILTRDLTLIAAENGLAPLQQKFVVSSHLHSVNLQELEVLLGNSVPFAAINNLDAGRYHSDGEKGRQSGFDLSTLKAKFLNFSASIGPKISRQWGAAVQHQKNTHYIQCYHPMFKNQQLGSMPVYRAKLNVMWNVRGIGIDASVARIKRLIVDHVFSLDRDSALGPMDFLVLSSSTVGI</sequence>
<accession>A0ACC0B4B6</accession>
<evidence type="ECO:0000313" key="2">
    <source>
        <dbReference type="Proteomes" id="UP001060085"/>
    </source>
</evidence>
<name>A0ACC0B4B6_CATRO</name>
<proteinExistence type="predicted"/>
<dbReference type="EMBL" id="CM044704">
    <property type="protein sequence ID" value="KAI5667476.1"/>
    <property type="molecule type" value="Genomic_DNA"/>
</dbReference>
<dbReference type="Proteomes" id="UP001060085">
    <property type="component" value="Linkage Group LG04"/>
</dbReference>
<protein>
    <submittedName>
        <fullName evidence="1">Uncharacterized protein</fullName>
    </submittedName>
</protein>